<name>F2RWR9_TRIT1</name>
<gene>
    <name evidence="2" type="ORF">TESG_03234</name>
</gene>
<organism evidence="2 3">
    <name type="scientific">Trichophyton tonsurans (strain CBS 112818)</name>
    <name type="common">Scalp ringworm fungus</name>
    <dbReference type="NCBI Taxonomy" id="647933"/>
    <lineage>
        <taxon>Eukaryota</taxon>
        <taxon>Fungi</taxon>
        <taxon>Dikarya</taxon>
        <taxon>Ascomycota</taxon>
        <taxon>Pezizomycotina</taxon>
        <taxon>Eurotiomycetes</taxon>
        <taxon>Eurotiomycetidae</taxon>
        <taxon>Onygenales</taxon>
        <taxon>Arthrodermataceae</taxon>
        <taxon>Trichophyton</taxon>
    </lineage>
</organism>
<evidence type="ECO:0000313" key="2">
    <source>
        <dbReference type="EMBL" id="EGD95768.1"/>
    </source>
</evidence>
<feature type="compositionally biased region" description="Basic and acidic residues" evidence="1">
    <location>
        <begin position="87"/>
        <end position="117"/>
    </location>
</feature>
<feature type="compositionally biased region" description="Basic and acidic residues" evidence="1">
    <location>
        <begin position="17"/>
        <end position="29"/>
    </location>
</feature>
<dbReference type="HOGENOM" id="CLU_1200561_0_0_1"/>
<evidence type="ECO:0000313" key="3">
    <source>
        <dbReference type="Proteomes" id="UP000009172"/>
    </source>
</evidence>
<keyword evidence="3" id="KW-1185">Reference proteome</keyword>
<sequence length="231" mass="25256">MKQCKQLKRTKLRTARTKQDEAGRSRTKQEEEDVEREVIRKISRLSPSLLSPSDFLAISIQLHPPSLTLHAAAYAATRPKSRRHDGRHSPPPETRDEEKRRRGEEEKEKGLTLERDGSIPPAGHHQPVSCPPPTQLKRDATAGCALFASKQTTSCWPYQISTVERRASPELARSLANQIPTFQRVHDLLFLGSLGGDAEPKAAPSPPPCLLASPVVIAATAAAAAAAADRC</sequence>
<reference evidence="3" key="1">
    <citation type="journal article" date="2012" name="MBio">
        <title>Comparative genome analysis of Trichophyton rubrum and related dermatophytes reveals candidate genes involved in infection.</title>
        <authorList>
            <person name="Martinez D.A."/>
            <person name="Oliver B.G."/>
            <person name="Graeser Y."/>
            <person name="Goldberg J.M."/>
            <person name="Li W."/>
            <person name="Martinez-Rossi N.M."/>
            <person name="Monod M."/>
            <person name="Shelest E."/>
            <person name="Barton R.C."/>
            <person name="Birch E."/>
            <person name="Brakhage A.A."/>
            <person name="Chen Z."/>
            <person name="Gurr S.J."/>
            <person name="Heiman D."/>
            <person name="Heitman J."/>
            <person name="Kosti I."/>
            <person name="Rossi A."/>
            <person name="Saif S."/>
            <person name="Samalova M."/>
            <person name="Saunders C.W."/>
            <person name="Shea T."/>
            <person name="Summerbell R.C."/>
            <person name="Xu J."/>
            <person name="Young S."/>
            <person name="Zeng Q."/>
            <person name="Birren B.W."/>
            <person name="Cuomo C.A."/>
            <person name="White T.C."/>
        </authorList>
    </citation>
    <scope>NUCLEOTIDE SEQUENCE [LARGE SCALE GENOMIC DNA]</scope>
    <source>
        <strain evidence="3">CBS 112818</strain>
    </source>
</reference>
<accession>F2RWR9</accession>
<feature type="compositionally biased region" description="Basic residues" evidence="1">
    <location>
        <begin position="1"/>
        <end position="16"/>
    </location>
</feature>
<dbReference type="Proteomes" id="UP000009172">
    <property type="component" value="Unassembled WGS sequence"/>
</dbReference>
<dbReference type="EMBL" id="GG698490">
    <property type="protein sequence ID" value="EGD95768.1"/>
    <property type="molecule type" value="Genomic_DNA"/>
</dbReference>
<feature type="region of interest" description="Disordered" evidence="1">
    <location>
        <begin position="1"/>
        <end position="37"/>
    </location>
</feature>
<dbReference type="AlphaFoldDB" id="F2RWR9"/>
<protein>
    <submittedName>
        <fullName evidence="2">Uncharacterized protein</fullName>
    </submittedName>
</protein>
<evidence type="ECO:0000256" key="1">
    <source>
        <dbReference type="SAM" id="MobiDB-lite"/>
    </source>
</evidence>
<proteinExistence type="predicted"/>
<feature type="region of interest" description="Disordered" evidence="1">
    <location>
        <begin position="76"/>
        <end position="135"/>
    </location>
</feature>